<name>A0A7V8K605_9GAMM</name>
<evidence type="ECO:0000313" key="3">
    <source>
        <dbReference type="EMBL" id="KAF1685176.1"/>
    </source>
</evidence>
<dbReference type="InterPro" id="IPR050708">
    <property type="entry name" value="T6SS_VgrG/RHS"/>
</dbReference>
<accession>A0A7V8K605</accession>
<dbReference type="EMBL" id="MWIP01000016">
    <property type="protein sequence ID" value="KAF1685176.1"/>
    <property type="molecule type" value="Genomic_DNA"/>
</dbReference>
<dbReference type="Pfam" id="PF05593">
    <property type="entry name" value="RHS_repeat"/>
    <property type="match status" value="1"/>
</dbReference>
<dbReference type="PANTHER" id="PTHR32305:SF15">
    <property type="entry name" value="PROTEIN RHSA-RELATED"/>
    <property type="match status" value="1"/>
</dbReference>
<evidence type="ECO:0000256" key="1">
    <source>
        <dbReference type="ARBA" id="ARBA00022737"/>
    </source>
</evidence>
<dbReference type="InterPro" id="IPR022385">
    <property type="entry name" value="Rhs_assc_core"/>
</dbReference>
<gene>
    <name evidence="3" type="ORF">B1992_12990</name>
</gene>
<proteinExistence type="predicted"/>
<dbReference type="AlphaFoldDB" id="A0A7V8K605"/>
<dbReference type="NCBIfam" id="TIGR03696">
    <property type="entry name" value="Rhs_assc_core"/>
    <property type="match status" value="1"/>
</dbReference>
<keyword evidence="4" id="KW-1185">Reference proteome</keyword>
<reference evidence="3 4" key="1">
    <citation type="submission" date="2017-10" db="EMBL/GenBank/DDBJ databases">
        <title>Whole genome sequencing of Pseudoxanthomonas broegbernensis DSM 12573(T).</title>
        <authorList>
            <person name="Kumar S."/>
            <person name="Bansal K."/>
            <person name="Kaur A."/>
            <person name="Patil P."/>
            <person name="Sharma S."/>
            <person name="Patil P.B."/>
        </authorList>
    </citation>
    <scope>NUCLEOTIDE SEQUENCE [LARGE SCALE GENOMIC DNA]</scope>
    <source>
        <strain evidence="3 4">DSM 12573</strain>
    </source>
</reference>
<comment type="caution">
    <text evidence="3">The sequence shown here is derived from an EMBL/GenBank/DDBJ whole genome shotgun (WGS) entry which is preliminary data.</text>
</comment>
<protein>
    <recommendedName>
        <fullName evidence="2">Teneurin-like YD-shell domain-containing protein</fullName>
    </recommendedName>
</protein>
<keyword evidence="1" id="KW-0677">Repeat</keyword>
<evidence type="ECO:0000259" key="2">
    <source>
        <dbReference type="Pfam" id="PF25023"/>
    </source>
</evidence>
<dbReference type="RefSeq" id="WP_162311934.1">
    <property type="nucleotide sequence ID" value="NZ_JACHGU010000004.1"/>
</dbReference>
<sequence>MRSSNSRNAGCGAQPDTEAAMRVSRKNRIWGALGLGLALSLPVHAQTYSRTETIVYHDNTAKWVLGQVASRTVDGVVVAESRTFDPVHASPLTYSAYGKLQQTLTYNADGTVATVKDGNNRVTTPSNWYRGIPRSIKYADNKTQLAVVNASGWITSVTDENGHTTGYGYDAMGRLSSVTYPTGDSTAWNASTRTFVQVSAAEYGIPAGHWRLTEATGNARKITYYDALWRPLLTREYDTANETATRRFQRFGYDHDGRVTFASYPGSTDALSVGTTTAYDALGRVTGTNQTSELGALTTTTEYLAGFKTRVTDPKGNQTTTSYQAWDQPIYDYPVSIQQPEGVYTDIVRDTFGKPISITQRNAGSSVSVTRHYKYDAHERLCKTVEPETGATVLDYDNADNLLWSASGQALPTPTACNRMSVASNQKIVRAYDARNRLISMTVPGNHGSQDWTYTADGLPSSVTTYNDAGASTVVNAYTYNKRRLLTGESQVQSTGSNWAFGYGYTANGHLTSLVYPTGFTVDYLPNALGQPTQAGSYATGVQYHPNGAIKQFTYGNGIVHTMSQNARQLPARSTDSGDVLDLGYGYDKNGNVAAITDHTTLARQTRSMAYDGRDRLLTVASPLYVGGATYAYDVLDNLTRVTVAGRDHRYVYDASNRLTNVTDGPSGPSVIGLGYDARGNLSNKNGDLYQFDLGNRLRTALGTESYRYDAWGRRTLSISSGGSLFEMYSRDGQLLWQRDELTGMRFWHVYLGGSLVASRRLPIGSTTETVTYRHTDALGSPIAATNDFGGIDQLTEHEPYGRMLNRSNDNRPGYTGHMMDKGTGLVYMQQRYYDPMLGVFLSVDPVTAYDSGDWRQFNRYAYAFNNPYRFTDPDGRCPECRDWLVSKGILPGGPNAHTPIPGASRGDAKVVGLLVGSATVGAAAGAAVAVGAPSMVMAAAEGASLQIGMAAQQATNAVTGAVVAASGATTNAMVGATVRTLTAVEAEASMVASHYGASTTTANAIGASAAAATPVAVAEFATGAITGAAGVDSPASSVANQAGSTVGAIVRDELKIQK</sequence>
<feature type="domain" description="Teneurin-like YD-shell" evidence="2">
    <location>
        <begin position="579"/>
        <end position="868"/>
    </location>
</feature>
<dbReference type="Gene3D" id="2.180.10.10">
    <property type="entry name" value="RHS repeat-associated core"/>
    <property type="match status" value="2"/>
</dbReference>
<dbReference type="Proteomes" id="UP000462066">
    <property type="component" value="Unassembled WGS sequence"/>
</dbReference>
<dbReference type="InterPro" id="IPR056823">
    <property type="entry name" value="TEN-like_YD-shell"/>
</dbReference>
<evidence type="ECO:0000313" key="4">
    <source>
        <dbReference type="Proteomes" id="UP000462066"/>
    </source>
</evidence>
<dbReference type="InterPro" id="IPR006530">
    <property type="entry name" value="YD"/>
</dbReference>
<dbReference type="Pfam" id="PF25023">
    <property type="entry name" value="TEN_YD-shell"/>
    <property type="match status" value="1"/>
</dbReference>
<dbReference type="NCBIfam" id="TIGR01643">
    <property type="entry name" value="YD_repeat_2x"/>
    <property type="match status" value="1"/>
</dbReference>
<dbReference type="InterPro" id="IPR031325">
    <property type="entry name" value="RHS_repeat"/>
</dbReference>
<dbReference type="PANTHER" id="PTHR32305">
    <property type="match status" value="1"/>
</dbReference>
<organism evidence="3 4">
    <name type="scientific">Pseudoxanthomonas broegbernensis</name>
    <dbReference type="NCBI Taxonomy" id="83619"/>
    <lineage>
        <taxon>Bacteria</taxon>
        <taxon>Pseudomonadati</taxon>
        <taxon>Pseudomonadota</taxon>
        <taxon>Gammaproteobacteria</taxon>
        <taxon>Lysobacterales</taxon>
        <taxon>Lysobacteraceae</taxon>
        <taxon>Pseudoxanthomonas</taxon>
    </lineage>
</organism>